<gene>
    <name evidence="6" type="ORF">MNKW57_18590</name>
</gene>
<evidence type="ECO:0000256" key="1">
    <source>
        <dbReference type="ARBA" id="ARBA00004196"/>
    </source>
</evidence>
<dbReference type="PANTHER" id="PTHR30290:SF10">
    <property type="entry name" value="PERIPLASMIC OLIGOPEPTIDE-BINDING PROTEIN-RELATED"/>
    <property type="match status" value="1"/>
</dbReference>
<evidence type="ECO:0000256" key="2">
    <source>
        <dbReference type="ARBA" id="ARBA00005695"/>
    </source>
</evidence>
<comment type="similarity">
    <text evidence="2">Belongs to the bacterial solute-binding protein 5 family.</text>
</comment>
<sequence>MKNIERTGLNIRVSVAFALCGFLMSCSDEQQSIVDTKGSGEMSVAPKTGASLVRGNSIEPSSLDPHKILIDSEDVIVSDLYEGLVTLDQDGAVQPGIAYSWETSDNQTFTFKLREDARWSNGEPVVAKDFVFGWRRALAPETASRCPEYITPAKIRNSEAVVSGTNRPEKLGVRAIGPHILEVSLEQPTAYFVSMVSGACFVPLHRESLEKNGDHWTRPGKLVGNGPFELSKWRVNEKIELTRNPYYWGVDKVRIEKVTYLPISTDAEFFRYQSGEVDLTWGVPDDQFASLRDSSPVELFSITGYGSHGFAINTIKPPLNDPKIRKALAYALDREIITGKVFNDGDTPAYTNVWDKMPGMAPLEVPWSTLNQQQRIAEAKKLMAAAGYSENRPLRLKLPYIKSPNNRKFVLAASALWKEALGVEVEHIAIEWKSMVDTVQKGEFDLVPMGVGDSYPDPSSILNHRLTGANQQFGYSSGKFDQIMAEASASVDAEQRAQLYAQAEMVLAEDMPFIPIFRQSNSLLAKPHVRGIARQAIGYPKSKDLWIADQE</sequence>
<dbReference type="Gene3D" id="3.90.76.10">
    <property type="entry name" value="Dipeptide-binding Protein, Domain 1"/>
    <property type="match status" value="1"/>
</dbReference>
<keyword evidence="3" id="KW-0813">Transport</keyword>
<dbReference type="InterPro" id="IPR039424">
    <property type="entry name" value="SBP_5"/>
</dbReference>
<dbReference type="Gene3D" id="3.40.190.10">
    <property type="entry name" value="Periplasmic binding protein-like II"/>
    <property type="match status" value="1"/>
</dbReference>
<proteinExistence type="inferred from homology"/>
<dbReference type="PIRSF" id="PIRSF002741">
    <property type="entry name" value="MppA"/>
    <property type="match status" value="1"/>
</dbReference>
<reference evidence="6 7" key="1">
    <citation type="submission" date="2023-04" db="EMBL/GenBank/DDBJ databases">
        <title>Marinobulbifer ophiurae gen. nov., sp. Nov., isolate from tissue of brittle star Ophioplocus japonicus.</title>
        <authorList>
            <person name="Kawano K."/>
            <person name="Sawayama S."/>
            <person name="Nakagawa S."/>
        </authorList>
    </citation>
    <scope>NUCLEOTIDE SEQUENCE [LARGE SCALE GENOMIC DNA]</scope>
    <source>
        <strain evidence="6 7">NKW57</strain>
    </source>
</reference>
<dbReference type="SUPFAM" id="SSF53850">
    <property type="entry name" value="Periplasmic binding protein-like II"/>
    <property type="match status" value="1"/>
</dbReference>
<name>A0ABQ6LZL2_9GAMM</name>
<dbReference type="EMBL" id="BSYJ01000003">
    <property type="protein sequence ID" value="GMG87538.1"/>
    <property type="molecule type" value="Genomic_DNA"/>
</dbReference>
<dbReference type="InterPro" id="IPR000914">
    <property type="entry name" value="SBP_5_dom"/>
</dbReference>
<dbReference type="Pfam" id="PF00496">
    <property type="entry name" value="SBP_bac_5"/>
    <property type="match status" value="1"/>
</dbReference>
<keyword evidence="7" id="KW-1185">Reference proteome</keyword>
<dbReference type="Proteomes" id="UP001224392">
    <property type="component" value="Unassembled WGS sequence"/>
</dbReference>
<feature type="domain" description="Solute-binding protein family 5" evidence="5">
    <location>
        <begin position="93"/>
        <end position="471"/>
    </location>
</feature>
<dbReference type="InterPro" id="IPR030678">
    <property type="entry name" value="Peptide/Ni-bd"/>
</dbReference>
<comment type="subcellular location">
    <subcellularLocation>
        <location evidence="1">Cell envelope</location>
    </subcellularLocation>
</comment>
<dbReference type="PANTHER" id="PTHR30290">
    <property type="entry name" value="PERIPLASMIC BINDING COMPONENT OF ABC TRANSPORTER"/>
    <property type="match status" value="1"/>
</dbReference>
<evidence type="ECO:0000256" key="4">
    <source>
        <dbReference type="ARBA" id="ARBA00022729"/>
    </source>
</evidence>
<comment type="caution">
    <text evidence="6">The sequence shown here is derived from an EMBL/GenBank/DDBJ whole genome shotgun (WGS) entry which is preliminary data.</text>
</comment>
<accession>A0ABQ6LZL2</accession>
<evidence type="ECO:0000313" key="6">
    <source>
        <dbReference type="EMBL" id="GMG87538.1"/>
    </source>
</evidence>
<keyword evidence="4" id="KW-0732">Signal</keyword>
<evidence type="ECO:0000313" key="7">
    <source>
        <dbReference type="Proteomes" id="UP001224392"/>
    </source>
</evidence>
<dbReference type="CDD" id="cd08504">
    <property type="entry name" value="PBP2_OppA"/>
    <property type="match status" value="1"/>
</dbReference>
<evidence type="ECO:0000256" key="3">
    <source>
        <dbReference type="ARBA" id="ARBA00022448"/>
    </source>
</evidence>
<dbReference type="PROSITE" id="PS51257">
    <property type="entry name" value="PROKAR_LIPOPROTEIN"/>
    <property type="match status" value="1"/>
</dbReference>
<evidence type="ECO:0000259" key="5">
    <source>
        <dbReference type="Pfam" id="PF00496"/>
    </source>
</evidence>
<dbReference type="RefSeq" id="WP_285764158.1">
    <property type="nucleotide sequence ID" value="NZ_BSYJ01000003.1"/>
</dbReference>
<organism evidence="6 7">
    <name type="scientific">Biformimicrobium ophioploci</name>
    <dbReference type="NCBI Taxonomy" id="3036711"/>
    <lineage>
        <taxon>Bacteria</taxon>
        <taxon>Pseudomonadati</taxon>
        <taxon>Pseudomonadota</taxon>
        <taxon>Gammaproteobacteria</taxon>
        <taxon>Cellvibrionales</taxon>
        <taxon>Microbulbiferaceae</taxon>
        <taxon>Biformimicrobium</taxon>
    </lineage>
</organism>
<protein>
    <submittedName>
        <fullName evidence="6">ABC transporter substrate-binding protein</fullName>
    </submittedName>
</protein>
<dbReference type="Gene3D" id="3.10.105.10">
    <property type="entry name" value="Dipeptide-binding Protein, Domain 3"/>
    <property type="match status" value="1"/>
</dbReference>